<dbReference type="EMBL" id="LNYY01000016">
    <property type="protein sequence ID" value="KTD70036.1"/>
    <property type="molecule type" value="Genomic_DNA"/>
</dbReference>
<dbReference type="RefSeq" id="WP_058509649.1">
    <property type="nucleotide sequence ID" value="NZ_LNYY01000016.1"/>
</dbReference>
<keyword evidence="1" id="KW-1133">Transmembrane helix</keyword>
<feature type="transmembrane region" description="Helical" evidence="1">
    <location>
        <begin position="178"/>
        <end position="199"/>
    </location>
</feature>
<organism evidence="2 3">
    <name type="scientific">Legionella steelei</name>
    <dbReference type="NCBI Taxonomy" id="947033"/>
    <lineage>
        <taxon>Bacteria</taxon>
        <taxon>Pseudomonadati</taxon>
        <taxon>Pseudomonadota</taxon>
        <taxon>Gammaproteobacteria</taxon>
        <taxon>Legionellales</taxon>
        <taxon>Legionellaceae</taxon>
        <taxon>Legionella</taxon>
    </lineage>
</organism>
<comment type="caution">
    <text evidence="2">The sequence shown here is derived from an EMBL/GenBank/DDBJ whole genome shotgun (WGS) entry which is preliminary data.</text>
</comment>
<keyword evidence="1" id="KW-0472">Membrane</keyword>
<evidence type="ECO:0000313" key="2">
    <source>
        <dbReference type="EMBL" id="KTD70036.1"/>
    </source>
</evidence>
<reference evidence="2 3" key="1">
    <citation type="submission" date="2015-11" db="EMBL/GenBank/DDBJ databases">
        <title>Genomic analysis of 38 Legionella species identifies large and diverse effector repertoires.</title>
        <authorList>
            <person name="Burstein D."/>
            <person name="Amaro F."/>
            <person name="Zusman T."/>
            <person name="Lifshitz Z."/>
            <person name="Cohen O."/>
            <person name="Gilbert J.A."/>
            <person name="Pupko T."/>
            <person name="Shuman H.A."/>
            <person name="Segal G."/>
        </authorList>
    </citation>
    <scope>NUCLEOTIDE SEQUENCE [LARGE SCALE GENOMIC DNA]</scope>
    <source>
        <strain evidence="2 3">IMVS3376</strain>
    </source>
</reference>
<protein>
    <submittedName>
        <fullName evidence="2">Uncharacterized protein</fullName>
    </submittedName>
</protein>
<proteinExistence type="predicted"/>
<sequence length="288" mass="32327">MPENLSVCELFMSFSFFTQPKINRIANNLEATLAETCRQRWANYLHNLPSGYPSIIYNNHLKDVEVNPRELVDTFAPFRPKEHFSWDIIHSSSDAKFHLSIENARKQYIFYSELVKKAREINALLSQEKPNYDLIIRLASEIKNASTTVPSVINGEPIELNIGWTVGGNLAIDFFSGVFGLVHAPIMALASIFCMPAYALSYSAYCGSPQFFLDTALYFCNSVCQIISSVLFPLNMLYSKYTTDSFNTLTKGDAQRAVEGVIALATAQRGEHNEVEVISQQTSLHGLD</sequence>
<dbReference type="STRING" id="947033.Lste_0640"/>
<keyword evidence="1" id="KW-0812">Transmembrane</keyword>
<gene>
    <name evidence="2" type="ORF">Lste_0640</name>
</gene>
<dbReference type="PATRIC" id="fig|947033.5.peg.682"/>
<accession>A0A0W0ZLU9</accession>
<dbReference type="OrthoDB" id="5637293at2"/>
<evidence type="ECO:0000313" key="3">
    <source>
        <dbReference type="Proteomes" id="UP000054926"/>
    </source>
</evidence>
<name>A0A0W0ZLU9_9GAMM</name>
<dbReference type="Proteomes" id="UP000054926">
    <property type="component" value="Unassembled WGS sequence"/>
</dbReference>
<dbReference type="AlphaFoldDB" id="A0A0W0ZLU9"/>
<evidence type="ECO:0000256" key="1">
    <source>
        <dbReference type="SAM" id="Phobius"/>
    </source>
</evidence>
<feature type="transmembrane region" description="Helical" evidence="1">
    <location>
        <begin position="211"/>
        <end position="232"/>
    </location>
</feature>
<keyword evidence="3" id="KW-1185">Reference proteome</keyword>